<evidence type="ECO:0000313" key="5">
    <source>
        <dbReference type="Proteomes" id="UP000694845"/>
    </source>
</evidence>
<dbReference type="PROSITE" id="PS51419">
    <property type="entry name" value="RAB"/>
    <property type="match status" value="1"/>
</dbReference>
<sequence>MAPSVNGNVSEHFYDSPPSPVEKLKTLARHFSRFYTDEMKTDKNSHGFRLVLLGNDGVGKSAIAVRFLCGRYLHEYDPTLESRYEKMETVDGKTVKIEVFDTAGQTNLEDYLQAADAIMFVYSITDRDSFDAAKLFQERLQSSLKSHLPILLVGNKRELEQGRRVSTKEGFSLAREAGWRFHELSAATDSVGLKTTILDFVREAQGELRRLKVKKGWNIRRAVSVLYGHSKTSIKEEGTVIDEEPVFTTQHRTKVFQRRQTCPSL</sequence>
<accession>A0A8B7XY78</accession>
<dbReference type="GO" id="GO:0005525">
    <property type="term" value="F:GTP binding"/>
    <property type="evidence" value="ECO:0007669"/>
    <property type="project" value="InterPro"/>
</dbReference>
<protein>
    <recommendedName>
        <fullName evidence="2">small monomeric GTPase</fullName>
        <ecNumber evidence="2">3.6.5.2</ecNumber>
    </recommendedName>
</protein>
<dbReference type="EC" id="3.6.5.2" evidence="2"/>
<proteinExistence type="inferred from homology"/>
<keyword evidence="3" id="KW-0378">Hydrolase</keyword>
<evidence type="ECO:0000313" key="6">
    <source>
        <dbReference type="RefSeq" id="XP_022084731.1"/>
    </source>
</evidence>
<dbReference type="SMART" id="SM00175">
    <property type="entry name" value="RAB"/>
    <property type="match status" value="1"/>
</dbReference>
<dbReference type="SMART" id="SM00174">
    <property type="entry name" value="RHO"/>
    <property type="match status" value="1"/>
</dbReference>
<keyword evidence="5" id="KW-1185">Reference proteome</keyword>
<comment type="similarity">
    <text evidence="1">Belongs to the small GTPase superfamily. Ras family.</text>
</comment>
<dbReference type="PANTHER" id="PTHR45704">
    <property type="entry name" value="RAS-LIKE FAMILY MEMBER 11"/>
    <property type="match status" value="1"/>
</dbReference>
<name>A0A8B7XY78_ACAPL</name>
<dbReference type="OrthoDB" id="9990080at2759"/>
<dbReference type="GeneID" id="110976072"/>
<dbReference type="Proteomes" id="UP000694845">
    <property type="component" value="Unplaced"/>
</dbReference>
<gene>
    <name evidence="6" type="primary">LOC110976072</name>
</gene>
<organism evidence="5 6">
    <name type="scientific">Acanthaster planci</name>
    <name type="common">Crown-of-thorns starfish</name>
    <dbReference type="NCBI Taxonomy" id="133434"/>
    <lineage>
        <taxon>Eukaryota</taxon>
        <taxon>Metazoa</taxon>
        <taxon>Echinodermata</taxon>
        <taxon>Eleutherozoa</taxon>
        <taxon>Asterozoa</taxon>
        <taxon>Asteroidea</taxon>
        <taxon>Valvatacea</taxon>
        <taxon>Valvatida</taxon>
        <taxon>Acanthasteridae</taxon>
        <taxon>Acanthaster</taxon>
    </lineage>
</organism>
<dbReference type="GO" id="GO:0003925">
    <property type="term" value="F:G protein activity"/>
    <property type="evidence" value="ECO:0007669"/>
    <property type="project" value="UniProtKB-EC"/>
</dbReference>
<dbReference type="PROSITE" id="PS51421">
    <property type="entry name" value="RAS"/>
    <property type="match status" value="1"/>
</dbReference>
<dbReference type="KEGG" id="aplc:110976072"/>
<evidence type="ECO:0000256" key="2">
    <source>
        <dbReference type="ARBA" id="ARBA00011984"/>
    </source>
</evidence>
<dbReference type="PRINTS" id="PR00449">
    <property type="entry name" value="RASTRNSFRMNG"/>
</dbReference>
<dbReference type="InterPro" id="IPR005225">
    <property type="entry name" value="Small_GTP-bd"/>
</dbReference>
<dbReference type="InterPro" id="IPR001806">
    <property type="entry name" value="Small_GTPase"/>
</dbReference>
<dbReference type="InterPro" id="IPR051065">
    <property type="entry name" value="Ras-related_GTPase"/>
</dbReference>
<evidence type="ECO:0000256" key="3">
    <source>
        <dbReference type="ARBA" id="ARBA00022801"/>
    </source>
</evidence>
<dbReference type="AlphaFoldDB" id="A0A8B7XY78"/>
<dbReference type="SMART" id="SM00173">
    <property type="entry name" value="RAS"/>
    <property type="match status" value="1"/>
</dbReference>
<evidence type="ECO:0000256" key="1">
    <source>
        <dbReference type="ARBA" id="ARBA00008344"/>
    </source>
</evidence>
<dbReference type="Gene3D" id="3.40.50.300">
    <property type="entry name" value="P-loop containing nucleotide triphosphate hydrolases"/>
    <property type="match status" value="1"/>
</dbReference>
<dbReference type="SUPFAM" id="SSF52540">
    <property type="entry name" value="P-loop containing nucleoside triphosphate hydrolases"/>
    <property type="match status" value="1"/>
</dbReference>
<comment type="catalytic activity">
    <reaction evidence="4">
        <text>GTP + H2O = GDP + phosphate + H(+)</text>
        <dbReference type="Rhea" id="RHEA:19669"/>
        <dbReference type="ChEBI" id="CHEBI:15377"/>
        <dbReference type="ChEBI" id="CHEBI:15378"/>
        <dbReference type="ChEBI" id="CHEBI:37565"/>
        <dbReference type="ChEBI" id="CHEBI:43474"/>
        <dbReference type="ChEBI" id="CHEBI:58189"/>
        <dbReference type="EC" id="3.6.5.2"/>
    </reaction>
</comment>
<dbReference type="FunFam" id="3.40.50.300:FF:001447">
    <property type="entry name" value="Ras-related protein Rab-1B"/>
    <property type="match status" value="1"/>
</dbReference>
<dbReference type="Pfam" id="PF00071">
    <property type="entry name" value="Ras"/>
    <property type="match status" value="1"/>
</dbReference>
<dbReference type="NCBIfam" id="TIGR00231">
    <property type="entry name" value="small_GTP"/>
    <property type="match status" value="1"/>
</dbReference>
<dbReference type="InterPro" id="IPR027417">
    <property type="entry name" value="P-loop_NTPase"/>
</dbReference>
<reference evidence="6" key="1">
    <citation type="submission" date="2025-08" db="UniProtKB">
        <authorList>
            <consortium name="RefSeq"/>
        </authorList>
    </citation>
    <scope>IDENTIFICATION</scope>
</reference>
<evidence type="ECO:0000256" key="4">
    <source>
        <dbReference type="ARBA" id="ARBA00048098"/>
    </source>
</evidence>
<dbReference type="RefSeq" id="XP_022084731.1">
    <property type="nucleotide sequence ID" value="XM_022229039.1"/>
</dbReference>